<name>A0A7S8F6X5_9SPHN</name>
<dbReference type="AlphaFoldDB" id="A0A7S8F6X5"/>
<keyword evidence="5 6" id="KW-0472">Membrane</keyword>
<feature type="transmembrane region" description="Helical" evidence="6">
    <location>
        <begin position="219"/>
        <end position="239"/>
    </location>
</feature>
<accession>A0A7S8F6X5</accession>
<dbReference type="Pfam" id="PF00892">
    <property type="entry name" value="EamA"/>
    <property type="match status" value="2"/>
</dbReference>
<dbReference type="SUPFAM" id="SSF103481">
    <property type="entry name" value="Multidrug resistance efflux transporter EmrE"/>
    <property type="match status" value="2"/>
</dbReference>
<keyword evidence="4 6" id="KW-1133">Transmembrane helix</keyword>
<evidence type="ECO:0000256" key="1">
    <source>
        <dbReference type="ARBA" id="ARBA00004141"/>
    </source>
</evidence>
<proteinExistence type="inferred from homology"/>
<evidence type="ECO:0000256" key="3">
    <source>
        <dbReference type="ARBA" id="ARBA00022692"/>
    </source>
</evidence>
<protein>
    <submittedName>
        <fullName evidence="8">DMT family transporter</fullName>
    </submittedName>
</protein>
<feature type="domain" description="EamA" evidence="7">
    <location>
        <begin position="3"/>
        <end position="117"/>
    </location>
</feature>
<feature type="transmembrane region" description="Helical" evidence="6">
    <location>
        <begin position="194"/>
        <end position="212"/>
    </location>
</feature>
<dbReference type="GO" id="GO:0016020">
    <property type="term" value="C:membrane"/>
    <property type="evidence" value="ECO:0007669"/>
    <property type="project" value="UniProtKB-SubCell"/>
</dbReference>
<dbReference type="PANTHER" id="PTHR22911">
    <property type="entry name" value="ACYL-MALONYL CONDENSING ENZYME-RELATED"/>
    <property type="match status" value="1"/>
</dbReference>
<keyword evidence="9" id="KW-1185">Reference proteome</keyword>
<evidence type="ECO:0000256" key="2">
    <source>
        <dbReference type="ARBA" id="ARBA00009853"/>
    </source>
</evidence>
<evidence type="ECO:0000259" key="7">
    <source>
        <dbReference type="Pfam" id="PF00892"/>
    </source>
</evidence>
<comment type="subcellular location">
    <subcellularLocation>
        <location evidence="1">Membrane</location>
        <topology evidence="1">Multi-pass membrane protein</topology>
    </subcellularLocation>
</comment>
<dbReference type="Gene3D" id="1.10.3730.20">
    <property type="match status" value="1"/>
</dbReference>
<feature type="transmembrane region" description="Helical" evidence="6">
    <location>
        <begin position="131"/>
        <end position="149"/>
    </location>
</feature>
<feature type="transmembrane region" description="Helical" evidence="6">
    <location>
        <begin position="48"/>
        <end position="67"/>
    </location>
</feature>
<keyword evidence="3 6" id="KW-0812">Transmembrane</keyword>
<gene>
    <name evidence="8" type="ORF">IRL76_00050</name>
</gene>
<sequence length="272" mass="28838">MDAFMKSASLALGAYMAALLRSSLAFAIVAPVWLATKSRWPSREVMKVHLTRGVVGSMMALTFFYSLTKLPLAEAIAISFIAPIVSLYLAAVMLGETINPRAVWGALLGLAGVLVIVGGKFDRGNLNAETWLGLAAITVSALLYAWNLVLQRQQALVAKPLEVATFYMGTAGLVYLAAAPWLFAMPAIGDLKDVGISAGLSVLGALTMSWAYARAEAQVLVPLEYSGFVWAALFGWLLLGESLTASAVAGTVLIVAGCWIATTRRRPEISAV</sequence>
<feature type="domain" description="EamA" evidence="7">
    <location>
        <begin position="132"/>
        <end position="262"/>
    </location>
</feature>
<dbReference type="InterPro" id="IPR000620">
    <property type="entry name" value="EamA_dom"/>
</dbReference>
<dbReference type="EMBL" id="CP064654">
    <property type="protein sequence ID" value="QPD00315.1"/>
    <property type="molecule type" value="Genomic_DNA"/>
</dbReference>
<organism evidence="8 9">
    <name type="scientific">Qipengyuania soli</name>
    <dbReference type="NCBI Taxonomy" id="2782568"/>
    <lineage>
        <taxon>Bacteria</taxon>
        <taxon>Pseudomonadati</taxon>
        <taxon>Pseudomonadota</taxon>
        <taxon>Alphaproteobacteria</taxon>
        <taxon>Sphingomonadales</taxon>
        <taxon>Erythrobacteraceae</taxon>
        <taxon>Qipengyuania</taxon>
    </lineage>
</organism>
<dbReference type="Proteomes" id="UP000594459">
    <property type="component" value="Chromosome"/>
</dbReference>
<dbReference type="PANTHER" id="PTHR22911:SF6">
    <property type="entry name" value="SOLUTE CARRIER FAMILY 35 MEMBER G1"/>
    <property type="match status" value="1"/>
</dbReference>
<feature type="transmembrane region" description="Helical" evidence="6">
    <location>
        <begin position="73"/>
        <end position="95"/>
    </location>
</feature>
<feature type="transmembrane region" description="Helical" evidence="6">
    <location>
        <begin position="102"/>
        <end position="119"/>
    </location>
</feature>
<evidence type="ECO:0000256" key="6">
    <source>
        <dbReference type="SAM" id="Phobius"/>
    </source>
</evidence>
<evidence type="ECO:0000256" key="4">
    <source>
        <dbReference type="ARBA" id="ARBA00022989"/>
    </source>
</evidence>
<feature type="transmembrane region" description="Helical" evidence="6">
    <location>
        <begin position="12"/>
        <end position="36"/>
    </location>
</feature>
<evidence type="ECO:0000313" key="9">
    <source>
        <dbReference type="Proteomes" id="UP000594459"/>
    </source>
</evidence>
<feature type="transmembrane region" description="Helical" evidence="6">
    <location>
        <begin position="161"/>
        <end position="182"/>
    </location>
</feature>
<evidence type="ECO:0000256" key="5">
    <source>
        <dbReference type="ARBA" id="ARBA00023136"/>
    </source>
</evidence>
<reference evidence="8 9" key="1">
    <citation type="submission" date="2020-11" db="EMBL/GenBank/DDBJ databases">
        <title>The genome sequence of Erythrobacter sp. 6D36.</title>
        <authorList>
            <person name="Liu Y."/>
        </authorList>
    </citation>
    <scope>NUCLEOTIDE SEQUENCE [LARGE SCALE GENOMIC DNA]</scope>
    <source>
        <strain evidence="8 9">6D36</strain>
    </source>
</reference>
<dbReference type="KEGG" id="qso:IRL76_00050"/>
<evidence type="ECO:0000313" key="8">
    <source>
        <dbReference type="EMBL" id="QPD00315.1"/>
    </source>
</evidence>
<dbReference type="InterPro" id="IPR037185">
    <property type="entry name" value="EmrE-like"/>
</dbReference>
<feature type="transmembrane region" description="Helical" evidence="6">
    <location>
        <begin position="245"/>
        <end position="262"/>
    </location>
</feature>
<comment type="similarity">
    <text evidence="2">Belongs to the drug/metabolite transporter (DMT) superfamily. 10 TMS drug/metabolite exporter (DME) (TC 2.A.7.3) family.</text>
</comment>